<dbReference type="PROSITE" id="PS50042">
    <property type="entry name" value="CNMP_BINDING_3"/>
    <property type="match status" value="1"/>
</dbReference>
<keyword evidence="2" id="KW-1185">Reference proteome</keyword>
<evidence type="ECO:0000259" key="1">
    <source>
        <dbReference type="PROSITE" id="PS50042"/>
    </source>
</evidence>
<name>A0A0R3RJE2_9BILA</name>
<dbReference type="Gene3D" id="2.60.120.10">
    <property type="entry name" value="Jelly Rolls"/>
    <property type="match status" value="1"/>
</dbReference>
<proteinExistence type="predicted"/>
<dbReference type="InterPro" id="IPR014710">
    <property type="entry name" value="RmlC-like_jellyroll"/>
</dbReference>
<dbReference type="Proteomes" id="UP000050640">
    <property type="component" value="Unplaced"/>
</dbReference>
<protein>
    <submittedName>
        <fullName evidence="3">Cyclic nucleotide-binding domain-containing protein</fullName>
    </submittedName>
</protein>
<feature type="domain" description="Cyclic nucleotide-binding" evidence="1">
    <location>
        <begin position="12"/>
        <end position="74"/>
    </location>
</feature>
<organism evidence="2 3">
    <name type="scientific">Elaeophora elaphi</name>
    <dbReference type="NCBI Taxonomy" id="1147741"/>
    <lineage>
        <taxon>Eukaryota</taxon>
        <taxon>Metazoa</taxon>
        <taxon>Ecdysozoa</taxon>
        <taxon>Nematoda</taxon>
        <taxon>Chromadorea</taxon>
        <taxon>Rhabditida</taxon>
        <taxon>Spirurina</taxon>
        <taxon>Spiruromorpha</taxon>
        <taxon>Filarioidea</taxon>
        <taxon>Onchocercidae</taxon>
        <taxon>Elaeophora</taxon>
    </lineage>
</organism>
<evidence type="ECO:0000313" key="2">
    <source>
        <dbReference type="Proteomes" id="UP000050640"/>
    </source>
</evidence>
<dbReference type="InterPro" id="IPR000595">
    <property type="entry name" value="cNMP-bd_dom"/>
</dbReference>
<dbReference type="SUPFAM" id="SSF51206">
    <property type="entry name" value="cAMP-binding domain-like"/>
    <property type="match status" value="1"/>
</dbReference>
<accession>A0A0R3RJE2</accession>
<dbReference type="InterPro" id="IPR018490">
    <property type="entry name" value="cNMP-bd_dom_sf"/>
</dbReference>
<dbReference type="WBParaSite" id="EEL_0000160101-mRNA-1">
    <property type="protein sequence ID" value="EEL_0000160101-mRNA-1"/>
    <property type="gene ID" value="EEL_0000160101"/>
</dbReference>
<evidence type="ECO:0000313" key="3">
    <source>
        <dbReference type="WBParaSite" id="EEL_0000160101-mRNA-1"/>
    </source>
</evidence>
<sequence length="112" mass="12976">MSKFLLFQFVAVFQSGDQIFYWYLLLSGEVQLFLSTAENERIIETLQPIALFGELSISRHSCSARVIRSAEIVTINQNHFIAVYNQQLINDCYLGIFERNKIGKRTKLSMSY</sequence>
<dbReference type="Pfam" id="PF00027">
    <property type="entry name" value="cNMP_binding"/>
    <property type="match status" value="1"/>
</dbReference>
<dbReference type="STRING" id="1147741.A0A0R3RJE2"/>
<dbReference type="AlphaFoldDB" id="A0A0R3RJE2"/>
<reference evidence="3" key="1">
    <citation type="submission" date="2017-02" db="UniProtKB">
        <authorList>
            <consortium name="WormBaseParasite"/>
        </authorList>
    </citation>
    <scope>IDENTIFICATION</scope>
</reference>
<dbReference type="CDD" id="cd00038">
    <property type="entry name" value="CAP_ED"/>
    <property type="match status" value="1"/>
</dbReference>